<feature type="domain" description="MHD" evidence="7">
    <location>
        <begin position="192"/>
        <end position="446"/>
    </location>
</feature>
<dbReference type="EMBL" id="BTGC01000008">
    <property type="protein sequence ID" value="GMM53042.1"/>
    <property type="molecule type" value="Genomic_DNA"/>
</dbReference>
<dbReference type="SUPFAM" id="SSF49447">
    <property type="entry name" value="Second domain of Mu2 adaptin subunit (ap50) of ap2 adaptor"/>
    <property type="match status" value="1"/>
</dbReference>
<evidence type="ECO:0000256" key="3">
    <source>
        <dbReference type="ARBA" id="ARBA00022927"/>
    </source>
</evidence>
<dbReference type="PIRSF" id="PIRSF005992">
    <property type="entry name" value="Clathrin_mu"/>
    <property type="match status" value="1"/>
</dbReference>
<dbReference type="Gene3D" id="3.30.450.60">
    <property type="match status" value="1"/>
</dbReference>
<dbReference type="InterPro" id="IPR028565">
    <property type="entry name" value="MHD"/>
</dbReference>
<reference evidence="8 9" key="1">
    <citation type="journal article" date="2023" name="Elife">
        <title>Identification of key yeast species and microbe-microbe interactions impacting larval growth of Drosophila in the wild.</title>
        <authorList>
            <person name="Mure A."/>
            <person name="Sugiura Y."/>
            <person name="Maeda R."/>
            <person name="Honda K."/>
            <person name="Sakurai N."/>
            <person name="Takahashi Y."/>
            <person name="Watada M."/>
            <person name="Katoh T."/>
            <person name="Gotoh A."/>
            <person name="Gotoh Y."/>
            <person name="Taniguchi I."/>
            <person name="Nakamura K."/>
            <person name="Hayashi T."/>
            <person name="Katayama T."/>
            <person name="Uemura T."/>
            <person name="Hattori Y."/>
        </authorList>
    </citation>
    <scope>NUCLEOTIDE SEQUENCE [LARGE SCALE GENOMIC DNA]</scope>
    <source>
        <strain evidence="8 9">SB-73</strain>
    </source>
</reference>
<dbReference type="PROSITE" id="PS00991">
    <property type="entry name" value="CLAT_ADAPTOR_M_2"/>
    <property type="match status" value="1"/>
</dbReference>
<feature type="region of interest" description="Disordered" evidence="6">
    <location>
        <begin position="178"/>
        <end position="211"/>
    </location>
</feature>
<dbReference type="InterPro" id="IPR011012">
    <property type="entry name" value="Longin-like_dom_sf"/>
</dbReference>
<dbReference type="GO" id="GO:0030131">
    <property type="term" value="C:clathrin adaptor complex"/>
    <property type="evidence" value="ECO:0007669"/>
    <property type="project" value="UniProtKB-UniRule"/>
</dbReference>
<dbReference type="FunFam" id="3.30.450.60:FF:000002">
    <property type="entry name" value="AP-2 complex subunit mu, putative"/>
    <property type="match status" value="1"/>
</dbReference>
<accession>A0AAV5RP75</accession>
<gene>
    <name evidence="8" type="ORF">DASB73_040050</name>
</gene>
<dbReference type="GO" id="GO:0012505">
    <property type="term" value="C:endomembrane system"/>
    <property type="evidence" value="ECO:0007669"/>
    <property type="project" value="UniProtKB-SubCell"/>
</dbReference>
<protein>
    <recommendedName>
        <fullName evidence="7">MHD domain-containing protein</fullName>
    </recommendedName>
</protein>
<keyword evidence="9" id="KW-1185">Reference proteome</keyword>
<comment type="similarity">
    <text evidence="5">Belongs to the adaptor complexes medium subunit family.</text>
</comment>
<evidence type="ECO:0000256" key="4">
    <source>
        <dbReference type="ARBA" id="ARBA00023136"/>
    </source>
</evidence>
<dbReference type="InterPro" id="IPR022775">
    <property type="entry name" value="AP_mu_sigma_su"/>
</dbReference>
<dbReference type="PROSITE" id="PS51072">
    <property type="entry name" value="MHD"/>
    <property type="match status" value="1"/>
</dbReference>
<evidence type="ECO:0000313" key="9">
    <source>
        <dbReference type="Proteomes" id="UP001362899"/>
    </source>
</evidence>
<keyword evidence="2 5" id="KW-0813">Transport</keyword>
<keyword evidence="4" id="KW-0472">Membrane</keyword>
<comment type="caution">
    <text evidence="8">The sequence shown here is derived from an EMBL/GenBank/DDBJ whole genome shotgun (WGS) entry which is preliminary data.</text>
</comment>
<comment type="subcellular location">
    <subcellularLocation>
        <location evidence="1">Endomembrane system</location>
    </subcellularLocation>
</comment>
<evidence type="ECO:0000256" key="5">
    <source>
        <dbReference type="PIRNR" id="PIRNR005992"/>
    </source>
</evidence>
<evidence type="ECO:0000259" key="7">
    <source>
        <dbReference type="PROSITE" id="PS51072"/>
    </source>
</evidence>
<dbReference type="PANTHER" id="PTHR10529">
    <property type="entry name" value="AP COMPLEX SUBUNIT MU"/>
    <property type="match status" value="1"/>
</dbReference>
<dbReference type="GO" id="GO:0006886">
    <property type="term" value="P:intracellular protein transport"/>
    <property type="evidence" value="ECO:0007669"/>
    <property type="project" value="UniProtKB-UniRule"/>
</dbReference>
<dbReference type="GO" id="GO:0016192">
    <property type="term" value="P:vesicle-mediated transport"/>
    <property type="evidence" value="ECO:0007669"/>
    <property type="project" value="InterPro"/>
</dbReference>
<sequence length="449" mass="51263">MSAVFFLNERAQVLLQRNFRGDVPLSCMNQFSQLLQTYETPCFCHDGVHYVYIRHADLIIVCVSSTPSLNVVAMLHFLTEVVKSFEVFVKNVAVESVIDNFVVLYELLDEMMDFGYVQTTDHNLLEEYVTQSGYELEVSQAVATLTDAISWRPPGIWYKKNELFLDCVETLNMQISLNNNPSKDRKSSDSGNRGSTPSLPESRKSLNENSGTRVHAEIHGVLKLKTFLSGMPILKLGLNSRESVAGLSFHRASRYVVLSDIRFHQCVDLDKYDQTQTIEFIPPDGQFDLLHYRCIPPMLKLFKIEPDISVKLHSRIIIKCYVRAEYKRRQQCRVSEFRFPVPSDCDSPRWKASMGTVVYVPEQMQVVWRVPNLSGGQEATVHAELSLPATGEDEPDVRPIEVKFEMPGTALSGLQIRHLKIEEPNLKYQALPWVRYLSKSGDFEVRDAK</sequence>
<evidence type="ECO:0000256" key="6">
    <source>
        <dbReference type="SAM" id="MobiDB-lite"/>
    </source>
</evidence>
<keyword evidence="3 5" id="KW-0653">Protein transport</keyword>
<proteinExistence type="inferred from homology"/>
<feature type="compositionally biased region" description="Polar residues" evidence="6">
    <location>
        <begin position="189"/>
        <end position="199"/>
    </location>
</feature>
<dbReference type="Proteomes" id="UP001362899">
    <property type="component" value="Unassembled WGS sequence"/>
</dbReference>
<dbReference type="InterPro" id="IPR001392">
    <property type="entry name" value="Clathrin_mu"/>
</dbReference>
<dbReference type="Gene3D" id="2.60.40.1170">
    <property type="entry name" value="Mu homology domain, subdomain B"/>
    <property type="match status" value="2"/>
</dbReference>
<dbReference type="InterPro" id="IPR018240">
    <property type="entry name" value="Clathrin_mu_CS"/>
</dbReference>
<dbReference type="PRINTS" id="PR00314">
    <property type="entry name" value="CLATHRINADPT"/>
</dbReference>
<dbReference type="InterPro" id="IPR050431">
    <property type="entry name" value="Adaptor_comp_med_subunit"/>
</dbReference>
<dbReference type="SUPFAM" id="SSF64356">
    <property type="entry name" value="SNARE-like"/>
    <property type="match status" value="1"/>
</dbReference>
<organism evidence="8 9">
    <name type="scientific">Starmerella bacillaris</name>
    <name type="common">Yeast</name>
    <name type="synonym">Candida zemplinina</name>
    <dbReference type="NCBI Taxonomy" id="1247836"/>
    <lineage>
        <taxon>Eukaryota</taxon>
        <taxon>Fungi</taxon>
        <taxon>Dikarya</taxon>
        <taxon>Ascomycota</taxon>
        <taxon>Saccharomycotina</taxon>
        <taxon>Dipodascomycetes</taxon>
        <taxon>Dipodascales</taxon>
        <taxon>Trichomonascaceae</taxon>
        <taxon>Starmerella</taxon>
    </lineage>
</organism>
<evidence type="ECO:0000256" key="2">
    <source>
        <dbReference type="ARBA" id="ARBA00022448"/>
    </source>
</evidence>
<evidence type="ECO:0000256" key="1">
    <source>
        <dbReference type="ARBA" id="ARBA00004308"/>
    </source>
</evidence>
<name>A0AAV5RP75_STABA</name>
<dbReference type="Pfam" id="PF00928">
    <property type="entry name" value="Adap_comp_sub"/>
    <property type="match status" value="1"/>
</dbReference>
<evidence type="ECO:0000313" key="8">
    <source>
        <dbReference type="EMBL" id="GMM53042.1"/>
    </source>
</evidence>
<dbReference type="AlphaFoldDB" id="A0AAV5RP75"/>
<dbReference type="InterPro" id="IPR036168">
    <property type="entry name" value="AP2_Mu_C_sf"/>
</dbReference>
<dbReference type="Pfam" id="PF01217">
    <property type="entry name" value="Clat_adaptor_s"/>
    <property type="match status" value="1"/>
</dbReference>